<organism evidence="3 4">
    <name type="scientific">Candidatus Sungbacteria bacterium RIFCSPHIGHO2_02_FULL_49_20</name>
    <dbReference type="NCBI Taxonomy" id="1802272"/>
    <lineage>
        <taxon>Bacteria</taxon>
        <taxon>Candidatus Sungiibacteriota</taxon>
    </lineage>
</organism>
<reference evidence="3 4" key="1">
    <citation type="journal article" date="2016" name="Nat. Commun.">
        <title>Thousands of microbial genomes shed light on interconnected biogeochemical processes in an aquifer system.</title>
        <authorList>
            <person name="Anantharaman K."/>
            <person name="Brown C.T."/>
            <person name="Hug L.A."/>
            <person name="Sharon I."/>
            <person name="Castelle C.J."/>
            <person name="Probst A.J."/>
            <person name="Thomas B.C."/>
            <person name="Singh A."/>
            <person name="Wilkins M.J."/>
            <person name="Karaoz U."/>
            <person name="Brodie E.L."/>
            <person name="Williams K.H."/>
            <person name="Hubbard S.S."/>
            <person name="Banfield J.F."/>
        </authorList>
    </citation>
    <scope>NUCLEOTIDE SEQUENCE [LARGE SCALE GENOMIC DNA]</scope>
</reference>
<dbReference type="Proteomes" id="UP000178710">
    <property type="component" value="Unassembled WGS sequence"/>
</dbReference>
<evidence type="ECO:0000259" key="2">
    <source>
        <dbReference type="PROSITE" id="PS50975"/>
    </source>
</evidence>
<dbReference type="EMBL" id="MHQK01000023">
    <property type="protein sequence ID" value="OHA01593.1"/>
    <property type="molecule type" value="Genomic_DNA"/>
</dbReference>
<name>A0A1G2KQF6_9BACT</name>
<dbReference type="GO" id="GO:0046872">
    <property type="term" value="F:metal ion binding"/>
    <property type="evidence" value="ECO:0007669"/>
    <property type="project" value="InterPro"/>
</dbReference>
<keyword evidence="1" id="KW-0547">Nucleotide-binding</keyword>
<dbReference type="Gene3D" id="3.30.470.20">
    <property type="entry name" value="ATP-grasp fold, B domain"/>
    <property type="match status" value="1"/>
</dbReference>
<proteinExistence type="predicted"/>
<dbReference type="SUPFAM" id="SSF56059">
    <property type="entry name" value="Glutathione synthetase ATP-binding domain-like"/>
    <property type="match status" value="1"/>
</dbReference>
<dbReference type="GO" id="GO:0005524">
    <property type="term" value="F:ATP binding"/>
    <property type="evidence" value="ECO:0007669"/>
    <property type="project" value="UniProtKB-UniRule"/>
</dbReference>
<gene>
    <name evidence="3" type="ORF">A3C12_00615</name>
</gene>
<sequence>MQSHAPLSFYMQKIKDIFIANTAEAFADLLEQTILNDSHQQDRFQQEIDLSQRAQFWGMDDKIIITPNPVPDTLLEYNSKRIGYKNLINLWPENGGIRLCKSIIDDPKLVRSLTQIVRSNPGVKITSYSVTDDYANLLRFLESKVTGWQVTNLPRTTNPVNLVKTIDFKNGFREMVADIFPRGNLRLPRGFICKTETDVSKAIFSFLNAGRGFVIKVHNGESGWGVKIVDYNTAQRPKQTKVNEWSHELFESDPVWKFAPYVVEEFTPVDKTIAGGFPSGEGHITDQGFIFDYHCGQEVTEEGSFKGIVVSADILPDSVSKNIKIAMEMIGKKLHTSGYRGIFDVDFAAGADGNLYILESNARMTGGTHVYGIMSYLRFNGSNAYVLSNDSFRYDTPVQKPDKILALLSDILYPIKRQKRGLIVSFISASRPVIGIIVVGENKEDARLLIHRAKDCLSAH</sequence>
<protein>
    <recommendedName>
        <fullName evidence="2">ATP-grasp domain-containing protein</fullName>
    </recommendedName>
</protein>
<comment type="caution">
    <text evidence="3">The sequence shown here is derived from an EMBL/GenBank/DDBJ whole genome shotgun (WGS) entry which is preliminary data.</text>
</comment>
<feature type="domain" description="ATP-grasp" evidence="2">
    <location>
        <begin position="177"/>
        <end position="393"/>
    </location>
</feature>
<keyword evidence="1" id="KW-0067">ATP-binding</keyword>
<dbReference type="AlphaFoldDB" id="A0A1G2KQF6"/>
<dbReference type="InterPro" id="IPR011761">
    <property type="entry name" value="ATP-grasp"/>
</dbReference>
<accession>A0A1G2KQF6</accession>
<dbReference type="PROSITE" id="PS50975">
    <property type="entry name" value="ATP_GRASP"/>
    <property type="match status" value="1"/>
</dbReference>
<evidence type="ECO:0000313" key="4">
    <source>
        <dbReference type="Proteomes" id="UP000178710"/>
    </source>
</evidence>
<evidence type="ECO:0000313" key="3">
    <source>
        <dbReference type="EMBL" id="OHA01593.1"/>
    </source>
</evidence>
<evidence type="ECO:0000256" key="1">
    <source>
        <dbReference type="PROSITE-ProRule" id="PRU00409"/>
    </source>
</evidence>